<dbReference type="Gene3D" id="3.10.100.10">
    <property type="entry name" value="Mannose-Binding Protein A, subunit A"/>
    <property type="match status" value="1"/>
</dbReference>
<feature type="domain" description="C-type lectin" evidence="3">
    <location>
        <begin position="12"/>
        <end position="95"/>
    </location>
</feature>
<evidence type="ECO:0000313" key="4">
    <source>
        <dbReference type="EMBL" id="KAJ1122191.1"/>
    </source>
</evidence>
<evidence type="ECO:0000259" key="3">
    <source>
        <dbReference type="PROSITE" id="PS50041"/>
    </source>
</evidence>
<comment type="caution">
    <text evidence="4">The sequence shown here is derived from an EMBL/GenBank/DDBJ whole genome shotgun (WGS) entry which is preliminary data.</text>
</comment>
<dbReference type="InterPro" id="IPR051379">
    <property type="entry name" value="C-type_Lectin_Receptor_IMM"/>
</dbReference>
<dbReference type="Pfam" id="PF00059">
    <property type="entry name" value="Lectin_C"/>
    <property type="match status" value="1"/>
</dbReference>
<accession>A0AAV7P215</accession>
<dbReference type="SUPFAM" id="SSF56436">
    <property type="entry name" value="C-type lectin-like"/>
    <property type="match status" value="1"/>
</dbReference>
<dbReference type="InterPro" id="IPR016187">
    <property type="entry name" value="CTDL_fold"/>
</dbReference>
<dbReference type="PANTHER" id="PTHR46746">
    <property type="entry name" value="KILLER CELL LECTIN-LIKE RECEPTOR SUBFAMILY F MEMBER 2"/>
    <property type="match status" value="1"/>
</dbReference>
<dbReference type="Proteomes" id="UP001066276">
    <property type="component" value="Chromosome 7"/>
</dbReference>
<dbReference type="InterPro" id="IPR001304">
    <property type="entry name" value="C-type_lectin-like"/>
</dbReference>
<dbReference type="AlphaFoldDB" id="A0AAV7P215"/>
<evidence type="ECO:0000256" key="2">
    <source>
        <dbReference type="ARBA" id="ARBA00023157"/>
    </source>
</evidence>
<organism evidence="4 5">
    <name type="scientific">Pleurodeles waltl</name>
    <name type="common">Iberian ribbed newt</name>
    <dbReference type="NCBI Taxonomy" id="8319"/>
    <lineage>
        <taxon>Eukaryota</taxon>
        <taxon>Metazoa</taxon>
        <taxon>Chordata</taxon>
        <taxon>Craniata</taxon>
        <taxon>Vertebrata</taxon>
        <taxon>Euteleostomi</taxon>
        <taxon>Amphibia</taxon>
        <taxon>Batrachia</taxon>
        <taxon>Caudata</taxon>
        <taxon>Salamandroidea</taxon>
        <taxon>Salamandridae</taxon>
        <taxon>Pleurodelinae</taxon>
        <taxon>Pleurodeles</taxon>
    </lineage>
</organism>
<dbReference type="EMBL" id="JANPWB010000011">
    <property type="protein sequence ID" value="KAJ1122191.1"/>
    <property type="molecule type" value="Genomic_DNA"/>
</dbReference>
<gene>
    <name evidence="4" type="ORF">NDU88_000694</name>
</gene>
<dbReference type="GO" id="GO:0030246">
    <property type="term" value="F:carbohydrate binding"/>
    <property type="evidence" value="ECO:0007669"/>
    <property type="project" value="UniProtKB-KW"/>
</dbReference>
<dbReference type="SMART" id="SM00034">
    <property type="entry name" value="CLECT"/>
    <property type="match status" value="1"/>
</dbReference>
<evidence type="ECO:0000313" key="5">
    <source>
        <dbReference type="Proteomes" id="UP001066276"/>
    </source>
</evidence>
<proteinExistence type="predicted"/>
<keyword evidence="1" id="KW-0430">Lectin</keyword>
<reference evidence="4" key="1">
    <citation type="journal article" date="2022" name="bioRxiv">
        <title>Sequencing and chromosome-scale assembly of the giantPleurodeles waltlgenome.</title>
        <authorList>
            <person name="Brown T."/>
            <person name="Elewa A."/>
            <person name="Iarovenko S."/>
            <person name="Subramanian E."/>
            <person name="Araus A.J."/>
            <person name="Petzold A."/>
            <person name="Susuki M."/>
            <person name="Suzuki K.-i.T."/>
            <person name="Hayashi T."/>
            <person name="Toyoda A."/>
            <person name="Oliveira C."/>
            <person name="Osipova E."/>
            <person name="Leigh N.D."/>
            <person name="Simon A."/>
            <person name="Yun M.H."/>
        </authorList>
    </citation>
    <scope>NUCLEOTIDE SEQUENCE</scope>
    <source>
        <strain evidence="4">20211129_DDA</strain>
        <tissue evidence="4">Liver</tissue>
    </source>
</reference>
<evidence type="ECO:0000256" key="1">
    <source>
        <dbReference type="ARBA" id="ARBA00022734"/>
    </source>
</evidence>
<name>A0AAV7P215_PLEWA</name>
<sequence>MCVICPYNWLSFRGKCYFISEDFKSWASSEEDCQSRQSHLAIIGNDFIEDKEMSRRSFWIGLQYNDNNSEWTWIDGSTLRKGRCVHPSEYPRTWKQLWFLLAQRDHPPELQLQNQVDLRERADPAGREVFSHQLVIRRQEQKVLMNLV</sequence>
<keyword evidence="5" id="KW-1185">Reference proteome</keyword>
<dbReference type="PANTHER" id="PTHR46746:SF9">
    <property type="entry name" value="CD209 ANTIGEN-LIKE PROTEIN C-LIKE"/>
    <property type="match status" value="1"/>
</dbReference>
<dbReference type="InterPro" id="IPR016186">
    <property type="entry name" value="C-type_lectin-like/link_sf"/>
</dbReference>
<keyword evidence="2" id="KW-1015">Disulfide bond</keyword>
<protein>
    <recommendedName>
        <fullName evidence="3">C-type lectin domain-containing protein</fullName>
    </recommendedName>
</protein>
<dbReference type="PROSITE" id="PS50041">
    <property type="entry name" value="C_TYPE_LECTIN_2"/>
    <property type="match status" value="1"/>
</dbReference>